<proteinExistence type="predicted"/>
<dbReference type="VEuPathDB" id="TrichDB:TVAG_230910"/>
<gene>
    <name evidence="3" type="ORF">TVAG_230910</name>
</gene>
<dbReference type="Proteomes" id="UP000001542">
    <property type="component" value="Unassembled WGS sequence"/>
</dbReference>
<dbReference type="EMBL" id="DS113364">
    <property type="protein sequence ID" value="EAY09131.1"/>
    <property type="molecule type" value="Genomic_DNA"/>
</dbReference>
<dbReference type="InParanoid" id="A2EE19"/>
<dbReference type="AlphaFoldDB" id="A2EE19"/>
<protein>
    <submittedName>
        <fullName evidence="3">Uncharacterized protein</fullName>
    </submittedName>
</protein>
<evidence type="ECO:0000256" key="1">
    <source>
        <dbReference type="SAM" id="MobiDB-lite"/>
    </source>
</evidence>
<keyword evidence="2" id="KW-1133">Transmembrane helix</keyword>
<evidence type="ECO:0000313" key="3">
    <source>
        <dbReference type="EMBL" id="EAY09131.1"/>
    </source>
</evidence>
<accession>A2EE19</accession>
<dbReference type="VEuPathDB" id="TrichDB:TVAGG3_0889890"/>
<evidence type="ECO:0000313" key="4">
    <source>
        <dbReference type="Proteomes" id="UP000001542"/>
    </source>
</evidence>
<dbReference type="KEGG" id="tva:4767047"/>
<reference evidence="3" key="1">
    <citation type="submission" date="2006-10" db="EMBL/GenBank/DDBJ databases">
        <authorList>
            <person name="Amadeo P."/>
            <person name="Zhao Q."/>
            <person name="Wortman J."/>
            <person name="Fraser-Liggett C."/>
            <person name="Carlton J."/>
        </authorList>
    </citation>
    <scope>NUCLEOTIDE SEQUENCE</scope>
    <source>
        <strain evidence="3">G3</strain>
    </source>
</reference>
<dbReference type="RefSeq" id="XP_001321354.1">
    <property type="nucleotide sequence ID" value="XM_001321319.1"/>
</dbReference>
<feature type="region of interest" description="Disordered" evidence="1">
    <location>
        <begin position="230"/>
        <end position="264"/>
    </location>
</feature>
<keyword evidence="2" id="KW-0812">Transmembrane</keyword>
<name>A2EE19_TRIV3</name>
<keyword evidence="4" id="KW-1185">Reference proteome</keyword>
<keyword evidence="2" id="KW-0472">Membrane</keyword>
<sequence length="264" mass="29590">MATFNRPCHDIFIETGDQLRFIAAVPQSKLASEANITLDQEQDICAWLISPSGSAEYSVSTYYLAPDKSFAEIYPVNNISGFSMVLKYAGSALHESIVTGKSIMLYYHNELETYSDEYIKVQSKNIQHITNVSYSSLAFKRNNTIRYIVPSSMGTTNSVFDESNSMSKKKIVIMVSVLGSIAGVWVIIGVIYWITNKRRKQRMNESTANPVYPRYRADSVPQNHLEEIEFSTSTSTNPAPVPTAEPYAMESSDDQNNPYLDADL</sequence>
<reference evidence="3" key="2">
    <citation type="journal article" date="2007" name="Science">
        <title>Draft genome sequence of the sexually transmitted pathogen Trichomonas vaginalis.</title>
        <authorList>
            <person name="Carlton J.M."/>
            <person name="Hirt R.P."/>
            <person name="Silva J.C."/>
            <person name="Delcher A.L."/>
            <person name="Schatz M."/>
            <person name="Zhao Q."/>
            <person name="Wortman J.R."/>
            <person name="Bidwell S.L."/>
            <person name="Alsmark U.C.M."/>
            <person name="Besteiro S."/>
            <person name="Sicheritz-Ponten T."/>
            <person name="Noel C.J."/>
            <person name="Dacks J.B."/>
            <person name="Foster P.G."/>
            <person name="Simillion C."/>
            <person name="Van de Peer Y."/>
            <person name="Miranda-Saavedra D."/>
            <person name="Barton G.J."/>
            <person name="Westrop G.D."/>
            <person name="Mueller S."/>
            <person name="Dessi D."/>
            <person name="Fiori P.L."/>
            <person name="Ren Q."/>
            <person name="Paulsen I."/>
            <person name="Zhang H."/>
            <person name="Bastida-Corcuera F.D."/>
            <person name="Simoes-Barbosa A."/>
            <person name="Brown M.T."/>
            <person name="Hayes R.D."/>
            <person name="Mukherjee M."/>
            <person name="Okumura C.Y."/>
            <person name="Schneider R."/>
            <person name="Smith A.J."/>
            <person name="Vanacova S."/>
            <person name="Villalvazo M."/>
            <person name="Haas B.J."/>
            <person name="Pertea M."/>
            <person name="Feldblyum T.V."/>
            <person name="Utterback T.R."/>
            <person name="Shu C.L."/>
            <person name="Osoegawa K."/>
            <person name="de Jong P.J."/>
            <person name="Hrdy I."/>
            <person name="Horvathova L."/>
            <person name="Zubacova Z."/>
            <person name="Dolezal P."/>
            <person name="Malik S.B."/>
            <person name="Logsdon J.M. Jr."/>
            <person name="Henze K."/>
            <person name="Gupta A."/>
            <person name="Wang C.C."/>
            <person name="Dunne R.L."/>
            <person name="Upcroft J.A."/>
            <person name="Upcroft P."/>
            <person name="White O."/>
            <person name="Salzberg S.L."/>
            <person name="Tang P."/>
            <person name="Chiu C.-H."/>
            <person name="Lee Y.-S."/>
            <person name="Embley T.M."/>
            <person name="Coombs G.H."/>
            <person name="Mottram J.C."/>
            <person name="Tachezy J."/>
            <person name="Fraser-Liggett C.M."/>
            <person name="Johnson P.J."/>
        </authorList>
    </citation>
    <scope>NUCLEOTIDE SEQUENCE [LARGE SCALE GENOMIC DNA]</scope>
    <source>
        <strain evidence="3">G3</strain>
    </source>
</reference>
<evidence type="ECO:0000256" key="2">
    <source>
        <dbReference type="SAM" id="Phobius"/>
    </source>
</evidence>
<organism evidence="3 4">
    <name type="scientific">Trichomonas vaginalis (strain ATCC PRA-98 / G3)</name>
    <dbReference type="NCBI Taxonomy" id="412133"/>
    <lineage>
        <taxon>Eukaryota</taxon>
        <taxon>Metamonada</taxon>
        <taxon>Parabasalia</taxon>
        <taxon>Trichomonadida</taxon>
        <taxon>Trichomonadidae</taxon>
        <taxon>Trichomonas</taxon>
    </lineage>
</organism>
<feature type="transmembrane region" description="Helical" evidence="2">
    <location>
        <begin position="171"/>
        <end position="194"/>
    </location>
</feature>